<dbReference type="PATRIC" id="fig|1292037.4.peg.5093"/>
<dbReference type="EMBL" id="AOUO01000412">
    <property type="protein sequence ID" value="EOD65372.1"/>
    <property type="molecule type" value="Genomic_DNA"/>
</dbReference>
<reference evidence="6 7" key="1">
    <citation type="submission" date="2013-02" db="EMBL/GenBank/DDBJ databases">
        <title>Draft genome sequence of Amycolatopsis vancoresmycina strain DSM 44592T.</title>
        <authorList>
            <person name="Kumar S."/>
            <person name="Kaur N."/>
            <person name="Kaur C."/>
            <person name="Raghava G.P.S."/>
            <person name="Mayilraj S."/>
        </authorList>
    </citation>
    <scope>NUCLEOTIDE SEQUENCE [LARGE SCALE GENOMIC DNA]</scope>
    <source>
        <strain evidence="6 7">DSM 44592</strain>
    </source>
</reference>
<dbReference type="Pfam" id="PF00550">
    <property type="entry name" value="PP-binding"/>
    <property type="match status" value="1"/>
</dbReference>
<dbReference type="InterPro" id="IPR050091">
    <property type="entry name" value="PKS_NRPS_Biosynth_Enz"/>
</dbReference>
<dbReference type="SMART" id="SM00823">
    <property type="entry name" value="PKS_PP"/>
    <property type="match status" value="1"/>
</dbReference>
<dbReference type="Gene3D" id="1.10.1200.10">
    <property type="entry name" value="ACP-like"/>
    <property type="match status" value="1"/>
</dbReference>
<name>R1G1K4_9PSEU</name>
<dbReference type="GO" id="GO:0004312">
    <property type="term" value="F:fatty acid synthase activity"/>
    <property type="evidence" value="ECO:0007669"/>
    <property type="project" value="TreeGrafter"/>
</dbReference>
<keyword evidence="2" id="KW-0597">Phosphoprotein</keyword>
<dbReference type="SUPFAM" id="SSF47336">
    <property type="entry name" value="ACP-like"/>
    <property type="match status" value="1"/>
</dbReference>
<dbReference type="InterPro" id="IPR006162">
    <property type="entry name" value="Ppantetheine_attach_site"/>
</dbReference>
<dbReference type="GO" id="GO:0006633">
    <property type="term" value="P:fatty acid biosynthetic process"/>
    <property type="evidence" value="ECO:0007669"/>
    <property type="project" value="TreeGrafter"/>
</dbReference>
<dbReference type="PANTHER" id="PTHR43775:SF51">
    <property type="entry name" value="INACTIVE PHENOLPHTHIOCEROL SYNTHESIS POLYKETIDE SYNTHASE TYPE I PKS1-RELATED"/>
    <property type="match status" value="1"/>
</dbReference>
<keyword evidence="7" id="KW-1185">Reference proteome</keyword>
<keyword evidence="4" id="KW-0677">Repeat</keyword>
<dbReference type="PANTHER" id="PTHR43775">
    <property type="entry name" value="FATTY ACID SYNTHASE"/>
    <property type="match status" value="1"/>
</dbReference>
<evidence type="ECO:0000256" key="1">
    <source>
        <dbReference type="ARBA" id="ARBA00022450"/>
    </source>
</evidence>
<dbReference type="GO" id="GO:0031177">
    <property type="term" value="F:phosphopantetheine binding"/>
    <property type="evidence" value="ECO:0007669"/>
    <property type="project" value="InterPro"/>
</dbReference>
<dbReference type="SMART" id="SM01294">
    <property type="entry name" value="PKS_PP_betabranch"/>
    <property type="match status" value="1"/>
</dbReference>
<evidence type="ECO:0000256" key="2">
    <source>
        <dbReference type="ARBA" id="ARBA00022553"/>
    </source>
</evidence>
<evidence type="ECO:0000256" key="4">
    <source>
        <dbReference type="ARBA" id="ARBA00022737"/>
    </source>
</evidence>
<accession>R1G1K4</accession>
<dbReference type="AlphaFoldDB" id="R1G1K4"/>
<dbReference type="InterPro" id="IPR009081">
    <property type="entry name" value="PP-bd_ACP"/>
</dbReference>
<dbReference type="InterPro" id="IPR020806">
    <property type="entry name" value="PKS_PP-bd"/>
</dbReference>
<dbReference type="PROSITE" id="PS50075">
    <property type="entry name" value="CARRIER"/>
    <property type="match status" value="1"/>
</dbReference>
<sequence length="192" mass="20208">MPSILRGLVRPVRPAAEAAAASAPGESWAQRLDGATATEQESALVDLVLGGVAAVLGHANAAELDADSAFKELGFDSLTAVELRNRLSRATGLRLPATVVFDYPKPVVLARHLRDGLFPGGRDEPAGEPREDELRRVLAATPLSRFRDAGVLEALLRLAGPDGTEEAGPAEDEFDAMDAADLVHQARRSAGL</sequence>
<dbReference type="Proteomes" id="UP000014139">
    <property type="component" value="Unassembled WGS sequence"/>
</dbReference>
<dbReference type="PROSITE" id="PS00012">
    <property type="entry name" value="PHOSPHOPANTETHEINE"/>
    <property type="match status" value="1"/>
</dbReference>
<dbReference type="FunFam" id="1.10.1200.10:FF:000007">
    <property type="entry name" value="Probable polyketide synthase pks17"/>
    <property type="match status" value="1"/>
</dbReference>
<evidence type="ECO:0000259" key="5">
    <source>
        <dbReference type="PROSITE" id="PS50075"/>
    </source>
</evidence>
<proteinExistence type="predicted"/>
<feature type="domain" description="Carrier" evidence="5">
    <location>
        <begin position="42"/>
        <end position="117"/>
    </location>
</feature>
<dbReference type="InterPro" id="IPR036736">
    <property type="entry name" value="ACP-like_sf"/>
</dbReference>
<organism evidence="6 7">
    <name type="scientific">Amycolatopsis vancoresmycina DSM 44592</name>
    <dbReference type="NCBI Taxonomy" id="1292037"/>
    <lineage>
        <taxon>Bacteria</taxon>
        <taxon>Bacillati</taxon>
        <taxon>Actinomycetota</taxon>
        <taxon>Actinomycetes</taxon>
        <taxon>Pseudonocardiales</taxon>
        <taxon>Pseudonocardiaceae</taxon>
        <taxon>Amycolatopsis</taxon>
    </lineage>
</organism>
<evidence type="ECO:0000313" key="6">
    <source>
        <dbReference type="EMBL" id="EOD65372.1"/>
    </source>
</evidence>
<protein>
    <submittedName>
        <fullName evidence="6">Short-chain dehydrogenase/reductase SDR</fullName>
    </submittedName>
</protein>
<keyword evidence="1" id="KW-0596">Phosphopantetheine</keyword>
<gene>
    <name evidence="6" type="ORF">H480_26977</name>
</gene>
<evidence type="ECO:0000313" key="7">
    <source>
        <dbReference type="Proteomes" id="UP000014139"/>
    </source>
</evidence>
<keyword evidence="3" id="KW-0808">Transferase</keyword>
<evidence type="ECO:0000256" key="3">
    <source>
        <dbReference type="ARBA" id="ARBA00022679"/>
    </source>
</evidence>
<comment type="caution">
    <text evidence="6">The sequence shown here is derived from an EMBL/GenBank/DDBJ whole genome shotgun (WGS) entry which is preliminary data.</text>
</comment>